<organism evidence="3 4">
    <name type="scientific">Helianthus annuus</name>
    <name type="common">Common sunflower</name>
    <dbReference type="NCBI Taxonomy" id="4232"/>
    <lineage>
        <taxon>Eukaryota</taxon>
        <taxon>Viridiplantae</taxon>
        <taxon>Streptophyta</taxon>
        <taxon>Embryophyta</taxon>
        <taxon>Tracheophyta</taxon>
        <taxon>Spermatophyta</taxon>
        <taxon>Magnoliopsida</taxon>
        <taxon>eudicotyledons</taxon>
        <taxon>Gunneridae</taxon>
        <taxon>Pentapetalae</taxon>
        <taxon>asterids</taxon>
        <taxon>campanulids</taxon>
        <taxon>Asterales</taxon>
        <taxon>Asteraceae</taxon>
        <taxon>Asteroideae</taxon>
        <taxon>Heliantheae alliance</taxon>
        <taxon>Heliantheae</taxon>
        <taxon>Helianthus</taxon>
    </lineage>
</organism>
<feature type="region of interest" description="Disordered" evidence="1">
    <location>
        <begin position="70"/>
        <end position="89"/>
    </location>
</feature>
<sequence>MSPEKHNPGGSLLIRSSFQQSISTSGKSDSCTISSSPSHAVPSLTLGLNHQQRRHTDDVLTGAPELRLLEYPPIQSSPHNRQNQRLWRN</sequence>
<evidence type="ECO:0000313" key="4">
    <source>
        <dbReference type="Proteomes" id="UP000215914"/>
    </source>
</evidence>
<accession>A0A251VM32</accession>
<feature type="compositionally biased region" description="Polar residues" evidence="1">
    <location>
        <begin position="74"/>
        <end position="89"/>
    </location>
</feature>
<dbReference type="EMBL" id="MNCJ02000316">
    <property type="protein sequence ID" value="KAF5821033.1"/>
    <property type="molecule type" value="Genomic_DNA"/>
</dbReference>
<gene>
    <name evidence="3" type="ORF">HannXRQ_Chr01g0007411</name>
    <name evidence="2" type="ORF">HanXRQr2_Chr01g0009041</name>
</gene>
<reference evidence="3" key="2">
    <citation type="submission" date="2017-02" db="EMBL/GenBank/DDBJ databases">
        <title>Sunflower complete genome.</title>
        <authorList>
            <person name="Langlade N."/>
            <person name="Munos S."/>
        </authorList>
    </citation>
    <scope>NUCLEOTIDE SEQUENCE [LARGE SCALE GENOMIC DNA]</scope>
    <source>
        <tissue evidence="3">Leaves</tissue>
    </source>
</reference>
<feature type="region of interest" description="Disordered" evidence="1">
    <location>
        <begin position="1"/>
        <end position="56"/>
    </location>
</feature>
<feature type="compositionally biased region" description="Polar residues" evidence="1">
    <location>
        <begin position="14"/>
        <end position="38"/>
    </location>
</feature>
<dbReference type="InParanoid" id="A0A251VM32"/>
<dbReference type="Proteomes" id="UP000215914">
    <property type="component" value="Chromosome 1"/>
</dbReference>
<proteinExistence type="predicted"/>
<dbReference type="AlphaFoldDB" id="A0A251VM32"/>
<evidence type="ECO:0000313" key="3">
    <source>
        <dbReference type="EMBL" id="OTG36419.1"/>
    </source>
</evidence>
<protein>
    <submittedName>
        <fullName evidence="3">Uncharacterized protein</fullName>
    </submittedName>
</protein>
<name>A0A251VM32_HELAN</name>
<dbReference type="Gramene" id="mRNA:HanXRQr2_Chr01g0009041">
    <property type="protein sequence ID" value="CDS:HanXRQr2_Chr01g0009041.1"/>
    <property type="gene ID" value="HanXRQr2_Chr01g0009041"/>
</dbReference>
<keyword evidence="4" id="KW-1185">Reference proteome</keyword>
<evidence type="ECO:0000313" key="2">
    <source>
        <dbReference type="EMBL" id="KAF5821033.1"/>
    </source>
</evidence>
<evidence type="ECO:0000256" key="1">
    <source>
        <dbReference type="SAM" id="MobiDB-lite"/>
    </source>
</evidence>
<dbReference type="EMBL" id="CM007890">
    <property type="protein sequence ID" value="OTG36419.1"/>
    <property type="molecule type" value="Genomic_DNA"/>
</dbReference>
<reference evidence="2" key="3">
    <citation type="submission" date="2020-06" db="EMBL/GenBank/DDBJ databases">
        <title>Helianthus annuus Genome sequencing and assembly Release 2.</title>
        <authorList>
            <person name="Gouzy J."/>
            <person name="Langlade N."/>
            <person name="Munos S."/>
        </authorList>
    </citation>
    <scope>NUCLEOTIDE SEQUENCE</scope>
    <source>
        <tissue evidence="2">Leaves</tissue>
    </source>
</reference>
<reference evidence="2 4" key="1">
    <citation type="journal article" date="2017" name="Nature">
        <title>The sunflower genome provides insights into oil metabolism, flowering and Asterid evolution.</title>
        <authorList>
            <person name="Badouin H."/>
            <person name="Gouzy J."/>
            <person name="Grassa C.J."/>
            <person name="Murat F."/>
            <person name="Staton S.E."/>
            <person name="Cottret L."/>
            <person name="Lelandais-Briere C."/>
            <person name="Owens G.L."/>
            <person name="Carrere S."/>
            <person name="Mayjonade B."/>
            <person name="Legrand L."/>
            <person name="Gill N."/>
            <person name="Kane N.C."/>
            <person name="Bowers J.E."/>
            <person name="Hubner S."/>
            <person name="Bellec A."/>
            <person name="Berard A."/>
            <person name="Berges H."/>
            <person name="Blanchet N."/>
            <person name="Boniface M.C."/>
            <person name="Brunel D."/>
            <person name="Catrice O."/>
            <person name="Chaidir N."/>
            <person name="Claudel C."/>
            <person name="Donnadieu C."/>
            <person name="Faraut T."/>
            <person name="Fievet G."/>
            <person name="Helmstetter N."/>
            <person name="King M."/>
            <person name="Knapp S.J."/>
            <person name="Lai Z."/>
            <person name="Le Paslier M.C."/>
            <person name="Lippi Y."/>
            <person name="Lorenzon L."/>
            <person name="Mandel J.R."/>
            <person name="Marage G."/>
            <person name="Marchand G."/>
            <person name="Marquand E."/>
            <person name="Bret-Mestries E."/>
            <person name="Morien E."/>
            <person name="Nambeesan S."/>
            <person name="Nguyen T."/>
            <person name="Pegot-Espagnet P."/>
            <person name="Pouilly N."/>
            <person name="Raftis F."/>
            <person name="Sallet E."/>
            <person name="Schiex T."/>
            <person name="Thomas J."/>
            <person name="Vandecasteele C."/>
            <person name="Vares D."/>
            <person name="Vear F."/>
            <person name="Vautrin S."/>
            <person name="Crespi M."/>
            <person name="Mangin B."/>
            <person name="Burke J.M."/>
            <person name="Salse J."/>
            <person name="Munos S."/>
            <person name="Vincourt P."/>
            <person name="Rieseberg L.H."/>
            <person name="Langlade N.B."/>
        </authorList>
    </citation>
    <scope>NUCLEOTIDE SEQUENCE [LARGE SCALE GENOMIC DNA]</scope>
    <source>
        <strain evidence="4">cv. SF193</strain>
        <tissue evidence="2">Leaves</tissue>
    </source>
</reference>